<dbReference type="EMBL" id="MFLI01000008">
    <property type="protein sequence ID" value="OGG62332.1"/>
    <property type="molecule type" value="Genomic_DNA"/>
</dbReference>
<protein>
    <submittedName>
        <fullName evidence="2">Uncharacterized protein</fullName>
    </submittedName>
</protein>
<dbReference type="AlphaFoldDB" id="A0A1F6DMS4"/>
<evidence type="ECO:0000256" key="1">
    <source>
        <dbReference type="SAM" id="MobiDB-lite"/>
    </source>
</evidence>
<proteinExistence type="predicted"/>
<accession>A0A1F6DMS4</accession>
<feature type="compositionally biased region" description="Low complexity" evidence="1">
    <location>
        <begin position="167"/>
        <end position="178"/>
    </location>
</feature>
<sequence length="187" mass="19355">MRTPIIHAVIALALGVSAVVAYGMWYAVVKAKSAVVADLQSQIDAKRESAMRISAARAALSEIAGDEAVVQDYFVPETGVVAFIDSLEARGRSGNATVSVLSVSKDAAVKGRSAFTFSISITGTFDAVMRTVGAIEYAPYAVSLTSLSLGQGEADVWHASVKLSVGSSPTNATASTTNQKSVPKTTP</sequence>
<feature type="region of interest" description="Disordered" evidence="1">
    <location>
        <begin position="166"/>
        <end position="187"/>
    </location>
</feature>
<dbReference type="STRING" id="1798495.A3C19_03480"/>
<comment type="caution">
    <text evidence="2">The sequence shown here is derived from an EMBL/GenBank/DDBJ whole genome shotgun (WGS) entry which is preliminary data.</text>
</comment>
<evidence type="ECO:0000313" key="3">
    <source>
        <dbReference type="Proteomes" id="UP000178532"/>
    </source>
</evidence>
<organism evidence="2 3">
    <name type="scientific">Candidatus Kaiserbacteria bacterium RIFCSPHIGHO2_02_FULL_54_22</name>
    <dbReference type="NCBI Taxonomy" id="1798495"/>
    <lineage>
        <taxon>Bacteria</taxon>
        <taxon>Candidatus Kaiseribacteriota</taxon>
    </lineage>
</organism>
<reference evidence="2 3" key="1">
    <citation type="journal article" date="2016" name="Nat. Commun.">
        <title>Thousands of microbial genomes shed light on interconnected biogeochemical processes in an aquifer system.</title>
        <authorList>
            <person name="Anantharaman K."/>
            <person name="Brown C.T."/>
            <person name="Hug L.A."/>
            <person name="Sharon I."/>
            <person name="Castelle C.J."/>
            <person name="Probst A.J."/>
            <person name="Thomas B.C."/>
            <person name="Singh A."/>
            <person name="Wilkins M.J."/>
            <person name="Karaoz U."/>
            <person name="Brodie E.L."/>
            <person name="Williams K.H."/>
            <person name="Hubbard S.S."/>
            <person name="Banfield J.F."/>
        </authorList>
    </citation>
    <scope>NUCLEOTIDE SEQUENCE [LARGE SCALE GENOMIC DNA]</scope>
</reference>
<gene>
    <name evidence="2" type="ORF">A3C19_03480</name>
</gene>
<name>A0A1F6DMS4_9BACT</name>
<evidence type="ECO:0000313" key="2">
    <source>
        <dbReference type="EMBL" id="OGG62332.1"/>
    </source>
</evidence>
<dbReference type="Proteomes" id="UP000178532">
    <property type="component" value="Unassembled WGS sequence"/>
</dbReference>